<protein>
    <recommendedName>
        <fullName evidence="1">5'-3' exonuclease alpha-helical arch N-terminal domain-containing protein</fullName>
    </recommendedName>
</protein>
<evidence type="ECO:0000259" key="1">
    <source>
        <dbReference type="Pfam" id="PF02739"/>
    </source>
</evidence>
<sequence>MKYIWLDWGYYLHASIYAWKNRKHIPATYTATTMILGDLRKIGVDEDDIIIIAVDKGHSWRKEVDKEYKSTRKAKREAQKEIPWKKMFESFNSLLDIFEAYTPFHIVALNNLEADDIISYGVRYFKDKDNIICSVDGDFEQLFALPNVKIFSPHSKRKCYKQPPKNPYKIIEKKIKKEVSDDLVSKVETEADYQRRFLIINLLKLPEDIEKRVEKQINFLPKKDWEIVKLPFPSIHQRFRDIYKKDKVVTFEQSMKKLERKKRRKKC</sequence>
<dbReference type="SUPFAM" id="SSF88723">
    <property type="entry name" value="PIN domain-like"/>
    <property type="match status" value="1"/>
</dbReference>
<dbReference type="Pfam" id="PF02739">
    <property type="entry name" value="5_3_exonuc_N"/>
    <property type="match status" value="1"/>
</dbReference>
<dbReference type="InterPro" id="IPR029060">
    <property type="entry name" value="PIN-like_dom_sf"/>
</dbReference>
<gene>
    <name evidence="2" type="ORF">LCGC14_2554980</name>
</gene>
<feature type="domain" description="5'-3' exonuclease alpha-helical arch N-terminal" evidence="1">
    <location>
        <begin position="19"/>
        <end position="158"/>
    </location>
</feature>
<dbReference type="Gene3D" id="3.40.50.1010">
    <property type="entry name" value="5'-nuclease"/>
    <property type="match status" value="1"/>
</dbReference>
<name>A0A0F9CXX5_9ZZZZ</name>
<dbReference type="AlphaFoldDB" id="A0A0F9CXX5"/>
<dbReference type="EMBL" id="LAZR01042029">
    <property type="protein sequence ID" value="KKL10521.1"/>
    <property type="molecule type" value="Genomic_DNA"/>
</dbReference>
<evidence type="ECO:0000313" key="2">
    <source>
        <dbReference type="EMBL" id="KKL10521.1"/>
    </source>
</evidence>
<reference evidence="2" key="1">
    <citation type="journal article" date="2015" name="Nature">
        <title>Complex archaea that bridge the gap between prokaryotes and eukaryotes.</title>
        <authorList>
            <person name="Spang A."/>
            <person name="Saw J.H."/>
            <person name="Jorgensen S.L."/>
            <person name="Zaremba-Niedzwiedzka K."/>
            <person name="Martijn J."/>
            <person name="Lind A.E."/>
            <person name="van Eijk R."/>
            <person name="Schleper C."/>
            <person name="Guy L."/>
            <person name="Ettema T.J."/>
        </authorList>
    </citation>
    <scope>NUCLEOTIDE SEQUENCE</scope>
</reference>
<proteinExistence type="predicted"/>
<organism evidence="2">
    <name type="scientific">marine sediment metagenome</name>
    <dbReference type="NCBI Taxonomy" id="412755"/>
    <lineage>
        <taxon>unclassified sequences</taxon>
        <taxon>metagenomes</taxon>
        <taxon>ecological metagenomes</taxon>
    </lineage>
</organism>
<dbReference type="GO" id="GO:0016788">
    <property type="term" value="F:hydrolase activity, acting on ester bonds"/>
    <property type="evidence" value="ECO:0007669"/>
    <property type="project" value="UniProtKB-ARBA"/>
</dbReference>
<accession>A0A0F9CXX5</accession>
<comment type="caution">
    <text evidence="2">The sequence shown here is derived from an EMBL/GenBank/DDBJ whole genome shotgun (WGS) entry which is preliminary data.</text>
</comment>
<dbReference type="GO" id="GO:0004518">
    <property type="term" value="F:nuclease activity"/>
    <property type="evidence" value="ECO:0007669"/>
    <property type="project" value="UniProtKB-ARBA"/>
</dbReference>
<dbReference type="InterPro" id="IPR020046">
    <property type="entry name" value="5-3_exonucl_a-hlix_arch_N"/>
</dbReference>
<dbReference type="GO" id="GO:0003677">
    <property type="term" value="F:DNA binding"/>
    <property type="evidence" value="ECO:0007669"/>
    <property type="project" value="InterPro"/>
</dbReference>